<dbReference type="Gene3D" id="2.170.130.10">
    <property type="entry name" value="TonB-dependent receptor, plug domain"/>
    <property type="match status" value="1"/>
</dbReference>
<feature type="short sequence motif" description="TonB C-terminal box" evidence="11">
    <location>
        <begin position="724"/>
        <end position="741"/>
    </location>
</feature>
<dbReference type="PROSITE" id="PS52016">
    <property type="entry name" value="TONB_DEPENDENT_REC_3"/>
    <property type="match status" value="1"/>
</dbReference>
<dbReference type="SUPFAM" id="SSF56935">
    <property type="entry name" value="Porins"/>
    <property type="match status" value="1"/>
</dbReference>
<keyword evidence="5 10" id="KW-0812">Transmembrane</keyword>
<dbReference type="PANTHER" id="PTHR30069:SF41">
    <property type="entry name" value="HEME_HEMOPEXIN UTILIZATION PROTEIN C"/>
    <property type="match status" value="1"/>
</dbReference>
<dbReference type="Proteomes" id="UP000037848">
    <property type="component" value="Unassembled WGS sequence"/>
</dbReference>
<keyword evidence="15" id="KW-1185">Reference proteome</keyword>
<dbReference type="Pfam" id="PF07715">
    <property type="entry name" value="Plug"/>
    <property type="match status" value="1"/>
</dbReference>
<keyword evidence="8 10" id="KW-0472">Membrane</keyword>
<comment type="caution">
    <text evidence="14">The sequence shown here is derived from an EMBL/GenBank/DDBJ whole genome shotgun (WGS) entry which is preliminary data.</text>
</comment>
<evidence type="ECO:0000256" key="5">
    <source>
        <dbReference type="ARBA" id="ARBA00022692"/>
    </source>
</evidence>
<evidence type="ECO:0000256" key="11">
    <source>
        <dbReference type="PROSITE-ProRule" id="PRU10144"/>
    </source>
</evidence>
<organism evidence="14 15">
    <name type="scientific">Pseudoalteromonas porphyrae</name>
    <dbReference type="NCBI Taxonomy" id="187330"/>
    <lineage>
        <taxon>Bacteria</taxon>
        <taxon>Pseudomonadati</taxon>
        <taxon>Pseudomonadota</taxon>
        <taxon>Gammaproteobacteria</taxon>
        <taxon>Alteromonadales</taxon>
        <taxon>Pseudoalteromonadaceae</taxon>
        <taxon>Pseudoalteromonas</taxon>
    </lineage>
</organism>
<dbReference type="GO" id="GO:0009279">
    <property type="term" value="C:cell outer membrane"/>
    <property type="evidence" value="ECO:0007669"/>
    <property type="project" value="UniProtKB-SubCell"/>
</dbReference>
<protein>
    <submittedName>
        <fullName evidence="14">TonB-dependent receptor</fullName>
    </submittedName>
</protein>
<proteinExistence type="inferred from homology"/>
<dbReference type="CDD" id="cd01347">
    <property type="entry name" value="ligand_gated_channel"/>
    <property type="match status" value="1"/>
</dbReference>
<comment type="similarity">
    <text evidence="2 10 12">Belongs to the TonB-dependent receptor family.</text>
</comment>
<dbReference type="InterPro" id="IPR000531">
    <property type="entry name" value="Beta-barrel_TonB"/>
</dbReference>
<name>A0A0N0M001_9GAMM</name>
<dbReference type="PROSITE" id="PS51038">
    <property type="entry name" value="BAH"/>
    <property type="match status" value="1"/>
</dbReference>
<evidence type="ECO:0000259" key="13">
    <source>
        <dbReference type="PROSITE" id="PS51038"/>
    </source>
</evidence>
<evidence type="ECO:0000256" key="7">
    <source>
        <dbReference type="ARBA" id="ARBA00023077"/>
    </source>
</evidence>
<keyword evidence="3 10" id="KW-0813">Transport</keyword>
<evidence type="ECO:0000256" key="4">
    <source>
        <dbReference type="ARBA" id="ARBA00022452"/>
    </source>
</evidence>
<reference evidence="14 15" key="1">
    <citation type="submission" date="2015-08" db="EMBL/GenBank/DDBJ databases">
        <title>Draft Genome Sequence of Pseudoalteromonas porphyrae UCD-SED14.</title>
        <authorList>
            <person name="Coil D.A."/>
            <person name="Jospin G."/>
            <person name="Lee R.D."/>
            <person name="Eisen J.A."/>
        </authorList>
    </citation>
    <scope>NUCLEOTIDE SEQUENCE [LARGE SCALE GENOMIC DNA]</scope>
    <source>
        <strain evidence="14 15">UCD-SED14</strain>
    </source>
</reference>
<evidence type="ECO:0000256" key="2">
    <source>
        <dbReference type="ARBA" id="ARBA00009810"/>
    </source>
</evidence>
<keyword evidence="7 12" id="KW-0798">TonB box</keyword>
<keyword evidence="9 10" id="KW-0998">Cell outer membrane</keyword>
<dbReference type="PROSITE" id="PS01156">
    <property type="entry name" value="TONB_DEPENDENT_REC_2"/>
    <property type="match status" value="1"/>
</dbReference>
<keyword evidence="4 10" id="KW-1134">Transmembrane beta strand</keyword>
<dbReference type="EMBL" id="LHPH01000008">
    <property type="protein sequence ID" value="KPH63488.1"/>
    <property type="molecule type" value="Genomic_DNA"/>
</dbReference>
<accession>A0A0N0M001</accession>
<evidence type="ECO:0000256" key="9">
    <source>
        <dbReference type="ARBA" id="ARBA00023237"/>
    </source>
</evidence>
<dbReference type="InterPro" id="IPR010917">
    <property type="entry name" value="TonB_rcpt_CS"/>
</dbReference>
<sequence length="741" mass="83261">MKLSHLFVCISTATCSMGVYSQNTHSDSPANIEKIEVFGHKLTLDNQDVAASVSSLNAKEIERQQVADLTQLLRTLPGVDVSGSVNPLSGQPSIRGLYGERIHVSVDNVKRKSESDGSQNIAVINSLGVDPNQLKQVQVLRGADSLTVGSGALGGSIRLVTKNAADYLAAEKGVGVNVAANYQSVSDAVFYSASAFHLTDTLDTVAYISQVNYSDIDIVKKDHAQEDEAIAQLDKIKNESQRTNLTLKNTWYFMPEHSLQSKLDFSETESLDQPYGQRLDLGITYPTLSEDYKNDYIEGMLNYTYQPQNMFIDLDVQAFYSKKTYDETTNGYIMRGENKIDFDKVSNGENKRYGLRVANLATFTGLIDHKLAIEFSFDRELFDQQQYEKKTLSSYYGQSQGDNVSLSVIDQSEFFNKRILLTAGLRYDNYDRSSDTFISFADNKNNALSKELGVTFKATENINFYMKAAEAFRAPSLQELYKKDEWRCHIGGKLCYSEPQPNLKAESALNYEGGVGFAWQDTAYIDQLSIKAIYFKSNIDDYIDNVPYMYYIDADGNKQLGSPGPDPANGIPVATHRDYSAKNIGQLKSEGFEIEAKYQYKNLDMYLGYAKLNMDIIGLPNFFLGTIDYNKQPYAEAPANKLTWNTNYQLNDNFNVGIQLLHYRAQQRLSDTYKKYGYGTSTYSIYNLNAQYQGSDSLSNLSVRFGVNNLTNKRYLRAPASEANDPSELGRNYKVTLSYQF</sequence>
<keyword evidence="6" id="KW-0732">Signal</keyword>
<evidence type="ECO:0000256" key="12">
    <source>
        <dbReference type="RuleBase" id="RU003357"/>
    </source>
</evidence>
<evidence type="ECO:0000256" key="6">
    <source>
        <dbReference type="ARBA" id="ARBA00022729"/>
    </source>
</evidence>
<dbReference type="InterPro" id="IPR037066">
    <property type="entry name" value="Plug_dom_sf"/>
</dbReference>
<feature type="domain" description="BAH" evidence="13">
    <location>
        <begin position="209"/>
        <end position="336"/>
    </location>
</feature>
<dbReference type="AlphaFoldDB" id="A0A0N0M001"/>
<dbReference type="InterPro" id="IPR039426">
    <property type="entry name" value="TonB-dep_rcpt-like"/>
</dbReference>
<dbReference type="GO" id="GO:0003682">
    <property type="term" value="F:chromatin binding"/>
    <property type="evidence" value="ECO:0007669"/>
    <property type="project" value="InterPro"/>
</dbReference>
<dbReference type="InterPro" id="IPR001025">
    <property type="entry name" value="BAH_dom"/>
</dbReference>
<gene>
    <name evidence="14" type="ORF">ADS77_09435</name>
</gene>
<evidence type="ECO:0000256" key="3">
    <source>
        <dbReference type="ARBA" id="ARBA00022448"/>
    </source>
</evidence>
<keyword evidence="14" id="KW-0675">Receptor</keyword>
<comment type="subcellular location">
    <subcellularLocation>
        <location evidence="1 10">Cell outer membrane</location>
        <topology evidence="1 10">Multi-pass membrane protein</topology>
    </subcellularLocation>
</comment>
<evidence type="ECO:0000313" key="15">
    <source>
        <dbReference type="Proteomes" id="UP000037848"/>
    </source>
</evidence>
<evidence type="ECO:0000256" key="10">
    <source>
        <dbReference type="PROSITE-ProRule" id="PRU01360"/>
    </source>
</evidence>
<dbReference type="InterPro" id="IPR012910">
    <property type="entry name" value="Plug_dom"/>
</dbReference>
<dbReference type="GO" id="GO:0015344">
    <property type="term" value="F:siderophore uptake transmembrane transporter activity"/>
    <property type="evidence" value="ECO:0007669"/>
    <property type="project" value="TreeGrafter"/>
</dbReference>
<evidence type="ECO:0000256" key="1">
    <source>
        <dbReference type="ARBA" id="ARBA00004571"/>
    </source>
</evidence>
<dbReference type="InterPro" id="IPR036942">
    <property type="entry name" value="Beta-barrel_TonB_sf"/>
</dbReference>
<dbReference type="PATRIC" id="fig|187330.3.peg.3966"/>
<evidence type="ECO:0000256" key="8">
    <source>
        <dbReference type="ARBA" id="ARBA00023136"/>
    </source>
</evidence>
<dbReference type="GO" id="GO:0044718">
    <property type="term" value="P:siderophore transmembrane transport"/>
    <property type="evidence" value="ECO:0007669"/>
    <property type="project" value="TreeGrafter"/>
</dbReference>
<dbReference type="PANTHER" id="PTHR30069">
    <property type="entry name" value="TONB-DEPENDENT OUTER MEMBRANE RECEPTOR"/>
    <property type="match status" value="1"/>
</dbReference>
<dbReference type="Gene3D" id="2.40.170.20">
    <property type="entry name" value="TonB-dependent receptor, beta-barrel domain"/>
    <property type="match status" value="1"/>
</dbReference>
<dbReference type="Pfam" id="PF00593">
    <property type="entry name" value="TonB_dep_Rec_b-barrel"/>
    <property type="match status" value="1"/>
</dbReference>
<dbReference type="RefSeq" id="WP_054454068.1">
    <property type="nucleotide sequence ID" value="NZ_LHPH01000008.1"/>
</dbReference>
<dbReference type="STRING" id="187330.AMS58_10290"/>
<evidence type="ECO:0000313" key="14">
    <source>
        <dbReference type="EMBL" id="KPH63488.1"/>
    </source>
</evidence>